<dbReference type="EMBL" id="QGLT01000001">
    <property type="protein sequence ID" value="PXZ01757.1"/>
    <property type="molecule type" value="Genomic_DNA"/>
</dbReference>
<organism evidence="2 3">
    <name type="scientific">Commensalibacter melissae</name>
    <dbReference type="NCBI Taxonomy" id="2070537"/>
    <lineage>
        <taxon>Bacteria</taxon>
        <taxon>Pseudomonadati</taxon>
        <taxon>Pseudomonadota</taxon>
        <taxon>Alphaproteobacteria</taxon>
        <taxon>Acetobacterales</taxon>
        <taxon>Acetobacteraceae</taxon>
    </lineage>
</organism>
<evidence type="ECO:0000313" key="3">
    <source>
        <dbReference type="Proteomes" id="UP000247565"/>
    </source>
</evidence>
<comment type="caution">
    <text evidence="2">The sequence shown here is derived from an EMBL/GenBank/DDBJ whole genome shotgun (WGS) entry which is preliminary data.</text>
</comment>
<dbReference type="OrthoDB" id="8478256at2"/>
<dbReference type="PROSITE" id="PS51257">
    <property type="entry name" value="PROKAR_LIPOPROTEIN"/>
    <property type="match status" value="1"/>
</dbReference>
<keyword evidence="3" id="KW-1185">Reference proteome</keyword>
<evidence type="ECO:0000256" key="1">
    <source>
        <dbReference type="SAM" id="MobiDB-lite"/>
    </source>
</evidence>
<feature type="region of interest" description="Disordered" evidence="1">
    <location>
        <begin position="154"/>
        <end position="174"/>
    </location>
</feature>
<dbReference type="RefSeq" id="WP_110438276.1">
    <property type="nucleotide sequence ID" value="NZ_CP046393.1"/>
</dbReference>
<sequence length="174" mass="19088">MIMRKSGLKFLLPMGSLIGIVVLLSACSGQDVSRAFGIKRSMPDEYTVTTRAPLSMPPNDSLMKPDENGVRPQEQSIRQQALEILSPDVALEGMKDVPSQGQTRLIQDANQSADQERHNELVTQNGFVDQVMFWKNGKPSDLAVDSAAENKRLHNNLSLGLRPDDGATPTTTQK</sequence>
<dbReference type="Pfam" id="PF11233">
    <property type="entry name" value="DUF3035"/>
    <property type="match status" value="1"/>
</dbReference>
<name>A0A318N3I5_9PROT</name>
<protein>
    <submittedName>
        <fullName evidence="2">DUF3035 domain-containing protein</fullName>
    </submittedName>
</protein>
<gene>
    <name evidence="2" type="ORF">DK869_01765</name>
</gene>
<reference evidence="2 3" key="1">
    <citation type="submission" date="2018-05" db="EMBL/GenBank/DDBJ databases">
        <title>Reference genomes for bee gut microbiota database.</title>
        <authorList>
            <person name="Ellegaard K.M."/>
        </authorList>
    </citation>
    <scope>NUCLEOTIDE SEQUENCE [LARGE SCALE GENOMIC DNA]</scope>
    <source>
        <strain evidence="2 3">ESL0284</strain>
    </source>
</reference>
<dbReference type="AlphaFoldDB" id="A0A318N3I5"/>
<dbReference type="Proteomes" id="UP000247565">
    <property type="component" value="Unassembled WGS sequence"/>
</dbReference>
<proteinExistence type="predicted"/>
<evidence type="ECO:0000313" key="2">
    <source>
        <dbReference type="EMBL" id="PXZ01757.1"/>
    </source>
</evidence>
<accession>A0A318N3I5</accession>
<dbReference type="InterPro" id="IPR021395">
    <property type="entry name" value="DUF3035"/>
</dbReference>